<reference evidence="5 6" key="1">
    <citation type="submission" date="2017-10" db="EMBL/GenBank/DDBJ databases">
        <title>Bacillus sp. nov., a halophilic bacterium isolated from a Yangshapao Lake.</title>
        <authorList>
            <person name="Wang H."/>
        </authorList>
    </citation>
    <scope>NUCLEOTIDE SEQUENCE [LARGE SCALE GENOMIC DNA]</scope>
    <source>
        <strain evidence="5 6">YSP-3</strain>
    </source>
</reference>
<dbReference type="AlphaFoldDB" id="A0A2W0HAT0"/>
<evidence type="ECO:0000256" key="3">
    <source>
        <dbReference type="ARBA" id="ARBA00022723"/>
    </source>
</evidence>
<dbReference type="InterPro" id="IPR002678">
    <property type="entry name" value="DUF34/NIF3"/>
</dbReference>
<dbReference type="Gene3D" id="3.40.1390.30">
    <property type="entry name" value="NIF3 (NGG1p interacting factor 3)-like"/>
    <property type="match status" value="2"/>
</dbReference>
<evidence type="ECO:0000313" key="5">
    <source>
        <dbReference type="EMBL" id="PYZ98964.1"/>
    </source>
</evidence>
<dbReference type="Pfam" id="PF01784">
    <property type="entry name" value="DUF34_NIF3"/>
    <property type="match status" value="1"/>
</dbReference>
<sequence length="273" mass="30347">MKVRRSLNSMIRKGQVSLKMSSFLSTIRELFPSDVLDAYSDDWGVTYDAGKEFRRIGYATNLCPEVIRNAAASNVDLLLTHHDAWEDILFDMKEACLDLLKENGMSHFFVHGPLDFSWFGTAPSLIERLGAEVASHSSWKEQETPATAVFEGGISLQSLSDRMASVLGEPVRVWKNNSRKIHKAGVLTGAGNLTDHLKFAADEGCDAYITGEATLYSVQYAAFLGLNMVVGSHTFTEMFGVETFAKKVAWVHPEVDVVRIEERHLEADGITIR</sequence>
<proteinExistence type="inferred from homology"/>
<protein>
    <recommendedName>
        <fullName evidence="2">GTP cyclohydrolase 1 type 2 homolog</fullName>
    </recommendedName>
</protein>
<evidence type="ECO:0000256" key="2">
    <source>
        <dbReference type="ARBA" id="ARBA00022112"/>
    </source>
</evidence>
<organism evidence="5 6">
    <name type="scientific">Alteribacter lacisalsi</name>
    <dbReference type="NCBI Taxonomy" id="2045244"/>
    <lineage>
        <taxon>Bacteria</taxon>
        <taxon>Bacillati</taxon>
        <taxon>Bacillota</taxon>
        <taxon>Bacilli</taxon>
        <taxon>Bacillales</taxon>
        <taxon>Bacillaceae</taxon>
        <taxon>Alteribacter</taxon>
    </lineage>
</organism>
<feature type="binding site" evidence="4">
    <location>
        <position position="237"/>
    </location>
    <ligand>
        <name>a divalent metal cation</name>
        <dbReference type="ChEBI" id="CHEBI:60240"/>
        <label>1</label>
    </ligand>
</feature>
<dbReference type="PANTHER" id="PTHR13799:SF14">
    <property type="entry name" value="GTP CYCLOHYDROLASE 1 TYPE 2 HOMOLOG"/>
    <property type="match status" value="1"/>
</dbReference>
<keyword evidence="3 4" id="KW-0479">Metal-binding</keyword>
<evidence type="ECO:0000256" key="1">
    <source>
        <dbReference type="ARBA" id="ARBA00006964"/>
    </source>
</evidence>
<comment type="similarity">
    <text evidence="1">Belongs to the GTP cyclohydrolase I type 2/NIF3 family.</text>
</comment>
<dbReference type="PANTHER" id="PTHR13799">
    <property type="entry name" value="NGG1 INTERACTING FACTOR 3"/>
    <property type="match status" value="1"/>
</dbReference>
<dbReference type="InterPro" id="IPR036069">
    <property type="entry name" value="DUF34/NIF3_sf"/>
</dbReference>
<feature type="binding site" evidence="4">
    <location>
        <position position="81"/>
    </location>
    <ligand>
        <name>a divalent metal cation</name>
        <dbReference type="ChEBI" id="CHEBI:60240"/>
        <label>1</label>
    </ligand>
</feature>
<keyword evidence="6" id="KW-1185">Reference proteome</keyword>
<dbReference type="EMBL" id="PDOF01000001">
    <property type="protein sequence ID" value="PYZ98964.1"/>
    <property type="molecule type" value="Genomic_DNA"/>
</dbReference>
<dbReference type="Proteomes" id="UP000248066">
    <property type="component" value="Unassembled WGS sequence"/>
</dbReference>
<dbReference type="GO" id="GO:0046872">
    <property type="term" value="F:metal ion binding"/>
    <property type="evidence" value="ECO:0007669"/>
    <property type="project" value="UniProtKB-KW"/>
</dbReference>
<dbReference type="GO" id="GO:0005737">
    <property type="term" value="C:cytoplasm"/>
    <property type="evidence" value="ECO:0007669"/>
    <property type="project" value="TreeGrafter"/>
</dbReference>
<feature type="binding site" evidence="4">
    <location>
        <position position="82"/>
    </location>
    <ligand>
        <name>a divalent metal cation</name>
        <dbReference type="ChEBI" id="CHEBI:60240"/>
        <label>1</label>
    </ligand>
</feature>
<gene>
    <name evidence="5" type="ORF">CR205_10460</name>
</gene>
<feature type="binding site" evidence="4">
    <location>
        <position position="115"/>
    </location>
    <ligand>
        <name>a divalent metal cation</name>
        <dbReference type="ChEBI" id="CHEBI:60240"/>
        <label>1</label>
    </ligand>
</feature>
<feature type="binding site" evidence="4">
    <location>
        <position position="233"/>
    </location>
    <ligand>
        <name>a divalent metal cation</name>
        <dbReference type="ChEBI" id="CHEBI:60240"/>
        <label>1</label>
    </ligand>
</feature>
<evidence type="ECO:0000256" key="4">
    <source>
        <dbReference type="PIRSR" id="PIRSR602678-1"/>
    </source>
</evidence>
<evidence type="ECO:0000313" key="6">
    <source>
        <dbReference type="Proteomes" id="UP000248066"/>
    </source>
</evidence>
<comment type="caution">
    <text evidence="5">The sequence shown here is derived from an EMBL/GenBank/DDBJ whole genome shotgun (WGS) entry which is preliminary data.</text>
</comment>
<accession>A0A2W0HAT0</accession>
<dbReference type="SUPFAM" id="SSF102705">
    <property type="entry name" value="NIF3 (NGG1p interacting factor 3)-like"/>
    <property type="match status" value="1"/>
</dbReference>
<name>A0A2W0HAT0_9BACI</name>